<proteinExistence type="predicted"/>
<dbReference type="STRING" id="1806892.AZH43_13950"/>
<dbReference type="AlphaFoldDB" id="A0A151Y0M8"/>
<keyword evidence="2" id="KW-1185">Reference proteome</keyword>
<accession>A0A151Y0M8</accession>
<dbReference type="EMBL" id="LUAW01000024">
    <property type="protein sequence ID" value="KYQ71591.1"/>
    <property type="molecule type" value="Genomic_DNA"/>
</dbReference>
<gene>
    <name evidence="1" type="ORF">AZH43_13950</name>
</gene>
<dbReference type="RefSeq" id="WP_067669811.1">
    <property type="nucleotide sequence ID" value="NZ_CBCSIK010000012.1"/>
</dbReference>
<organism evidence="1 2">
    <name type="scientific">Acinetobacter pragensis</name>
    <dbReference type="NCBI Taxonomy" id="1806892"/>
    <lineage>
        <taxon>Bacteria</taxon>
        <taxon>Pseudomonadati</taxon>
        <taxon>Pseudomonadota</taxon>
        <taxon>Gammaproteobacteria</taxon>
        <taxon>Moraxellales</taxon>
        <taxon>Moraxellaceae</taxon>
        <taxon>Acinetobacter</taxon>
    </lineage>
</organism>
<dbReference type="Proteomes" id="UP000076276">
    <property type="component" value="Unassembled WGS sequence"/>
</dbReference>
<dbReference type="SUPFAM" id="SSF54637">
    <property type="entry name" value="Thioesterase/thiol ester dehydrase-isomerase"/>
    <property type="match status" value="1"/>
</dbReference>
<comment type="caution">
    <text evidence="1">The sequence shown here is derived from an EMBL/GenBank/DDBJ whole genome shotgun (WGS) entry which is preliminary data.</text>
</comment>
<dbReference type="OrthoDB" id="9800188at2"/>
<sequence length="145" mass="16204">MMDAAEFIPHQKPMVFVDHLLEANDEFAVAELQITSELMFCEASGLPTWTSIELMAQTISAYAGHKGQGKGLPPKIGFLLGTRKMQLPCAYFALGSTVRIRVEQSYLHEGLGQFSCQIEYQEHQFSAMLSVFEPENMNDMIGMHA</sequence>
<dbReference type="InterPro" id="IPR029069">
    <property type="entry name" value="HotDog_dom_sf"/>
</dbReference>
<reference evidence="1 2" key="1">
    <citation type="submission" date="2016-03" db="EMBL/GenBank/DDBJ databases">
        <title>Acinetobacter genomospecies 28 strain ANC 4149.</title>
        <authorList>
            <person name="Radolfova-Krizova L."/>
            <person name="Nemec A."/>
        </authorList>
    </citation>
    <scope>NUCLEOTIDE SEQUENCE [LARGE SCALE GENOMIC DNA]</scope>
    <source>
        <strain evidence="1 2">ANC 4149</strain>
    </source>
</reference>
<dbReference type="PIRSF" id="PIRSF020565">
    <property type="entry name" value="3Ho_Ac_ACP_DH_prd"/>
    <property type="match status" value="1"/>
</dbReference>
<evidence type="ECO:0000313" key="2">
    <source>
        <dbReference type="Proteomes" id="UP000076276"/>
    </source>
</evidence>
<name>A0A151Y0M8_9GAMM</name>
<dbReference type="Pfam" id="PF22817">
    <property type="entry name" value="ApeP-like"/>
    <property type="match status" value="1"/>
</dbReference>
<protein>
    <submittedName>
        <fullName evidence="1">3-hydroxylacyl-ACP dehydratase</fullName>
    </submittedName>
</protein>
<dbReference type="InterPro" id="IPR016776">
    <property type="entry name" value="ApeP-like_dehydratase"/>
</dbReference>
<dbReference type="Gene3D" id="3.10.129.10">
    <property type="entry name" value="Hotdog Thioesterase"/>
    <property type="match status" value="1"/>
</dbReference>
<evidence type="ECO:0000313" key="1">
    <source>
        <dbReference type="EMBL" id="KYQ71591.1"/>
    </source>
</evidence>